<feature type="compositionally biased region" description="Basic and acidic residues" evidence="1">
    <location>
        <begin position="68"/>
        <end position="95"/>
    </location>
</feature>
<name>A0A4Q5MUT9_9MICO</name>
<feature type="compositionally biased region" description="Basic and acidic residues" evidence="1">
    <location>
        <begin position="10"/>
        <end position="27"/>
    </location>
</feature>
<dbReference type="Proteomes" id="UP000293764">
    <property type="component" value="Unassembled WGS sequence"/>
</dbReference>
<accession>A0A4Q5MUT9</accession>
<keyword evidence="3" id="KW-1185">Reference proteome</keyword>
<evidence type="ECO:0000256" key="1">
    <source>
        <dbReference type="SAM" id="MobiDB-lite"/>
    </source>
</evidence>
<proteinExistence type="predicted"/>
<feature type="non-terminal residue" evidence="2">
    <location>
        <position position="135"/>
    </location>
</feature>
<dbReference type="EMBL" id="SDWW01000094">
    <property type="protein sequence ID" value="RYV49332.1"/>
    <property type="molecule type" value="Genomic_DNA"/>
</dbReference>
<dbReference type="AlphaFoldDB" id="A0A4Q5MUT9"/>
<feature type="compositionally biased region" description="Basic and acidic residues" evidence="1">
    <location>
        <begin position="50"/>
        <end position="59"/>
    </location>
</feature>
<sequence>MPLPGPIDGVVEHDDPSGGAAEVEHRAQLLLGDGTVRSGTDDDDLPEPARGGDDPERLQDPGGLAARDGVDLEHREARGEGGGDRRHDRVADDGRRRGRGGGRRDDVGRRDRRGSRGRGQRRRDLARDRGHHRHR</sequence>
<reference evidence="2 3" key="1">
    <citation type="submission" date="2019-01" db="EMBL/GenBank/DDBJ databases">
        <title>Novel species of Cellulomonas.</title>
        <authorList>
            <person name="Liu Q."/>
            <person name="Xin Y.-H."/>
        </authorList>
    </citation>
    <scope>NUCLEOTIDE SEQUENCE [LARGE SCALE GENOMIC DNA]</scope>
    <source>
        <strain evidence="2 3">HLT2-17</strain>
    </source>
</reference>
<comment type="caution">
    <text evidence="2">The sequence shown here is derived from an EMBL/GenBank/DDBJ whole genome shotgun (WGS) entry which is preliminary data.</text>
</comment>
<feature type="compositionally biased region" description="Basic residues" evidence="1">
    <location>
        <begin position="110"/>
        <end position="121"/>
    </location>
</feature>
<organism evidence="2 3">
    <name type="scientific">Pengzhenrongella frigida</name>
    <dbReference type="NCBI Taxonomy" id="1259133"/>
    <lineage>
        <taxon>Bacteria</taxon>
        <taxon>Bacillati</taxon>
        <taxon>Actinomycetota</taxon>
        <taxon>Actinomycetes</taxon>
        <taxon>Micrococcales</taxon>
        <taxon>Pengzhenrongella</taxon>
    </lineage>
</organism>
<protein>
    <submittedName>
        <fullName evidence="2">Uncharacterized protein</fullName>
    </submittedName>
</protein>
<feature type="region of interest" description="Disordered" evidence="1">
    <location>
        <begin position="1"/>
        <end position="135"/>
    </location>
</feature>
<evidence type="ECO:0000313" key="3">
    <source>
        <dbReference type="Proteomes" id="UP000293764"/>
    </source>
</evidence>
<gene>
    <name evidence="2" type="ORF">EUA98_19380</name>
</gene>
<evidence type="ECO:0000313" key="2">
    <source>
        <dbReference type="EMBL" id="RYV49332.1"/>
    </source>
</evidence>